<keyword evidence="3" id="KW-1185">Reference proteome</keyword>
<dbReference type="Pfam" id="PF17919">
    <property type="entry name" value="RT_RNaseH_2"/>
    <property type="match status" value="1"/>
</dbReference>
<evidence type="ECO:0000259" key="2">
    <source>
        <dbReference type="Pfam" id="PF17919"/>
    </source>
</evidence>
<reference evidence="4" key="2">
    <citation type="submission" date="2025-08" db="UniProtKB">
        <authorList>
            <consortium name="RefSeq"/>
        </authorList>
    </citation>
    <scope>IDENTIFICATION</scope>
</reference>
<protein>
    <submittedName>
        <fullName evidence="4">Uncharacterized mitochondrial protein AtMg00860-like</fullName>
    </submittedName>
</protein>
<dbReference type="InterPro" id="IPR050951">
    <property type="entry name" value="Retrovirus_Pol_polyprotein"/>
</dbReference>
<name>A0ABM3BBV5_GOSHI</name>
<organism evidence="3 4">
    <name type="scientific">Gossypium hirsutum</name>
    <name type="common">Upland cotton</name>
    <name type="synonym">Gossypium mexicanum</name>
    <dbReference type="NCBI Taxonomy" id="3635"/>
    <lineage>
        <taxon>Eukaryota</taxon>
        <taxon>Viridiplantae</taxon>
        <taxon>Streptophyta</taxon>
        <taxon>Embryophyta</taxon>
        <taxon>Tracheophyta</taxon>
        <taxon>Spermatophyta</taxon>
        <taxon>Magnoliopsida</taxon>
        <taxon>eudicotyledons</taxon>
        <taxon>Gunneridae</taxon>
        <taxon>Pentapetalae</taxon>
        <taxon>rosids</taxon>
        <taxon>malvids</taxon>
        <taxon>Malvales</taxon>
        <taxon>Malvaceae</taxon>
        <taxon>Malvoideae</taxon>
        <taxon>Gossypium</taxon>
    </lineage>
</organism>
<dbReference type="PANTHER" id="PTHR37984:SF5">
    <property type="entry name" value="PROTEIN NYNRIN-LIKE"/>
    <property type="match status" value="1"/>
</dbReference>
<reference evidence="3" key="1">
    <citation type="journal article" date="2020" name="Nat. Genet.">
        <title>Genomic diversifications of five Gossypium allopolyploid species and their impact on cotton improvement.</title>
        <authorList>
            <person name="Chen Z.J."/>
            <person name="Sreedasyam A."/>
            <person name="Ando A."/>
            <person name="Song Q."/>
            <person name="De Santiago L.M."/>
            <person name="Hulse-Kemp A.M."/>
            <person name="Ding M."/>
            <person name="Ye W."/>
            <person name="Kirkbride R.C."/>
            <person name="Jenkins J."/>
            <person name="Plott C."/>
            <person name="Lovell J."/>
            <person name="Lin Y.M."/>
            <person name="Vaughn R."/>
            <person name="Liu B."/>
            <person name="Simpson S."/>
            <person name="Scheffler B.E."/>
            <person name="Wen L."/>
            <person name="Saski C.A."/>
            <person name="Grover C.E."/>
            <person name="Hu G."/>
            <person name="Conover J.L."/>
            <person name="Carlson J.W."/>
            <person name="Shu S."/>
            <person name="Boston L.B."/>
            <person name="Williams M."/>
            <person name="Peterson D.G."/>
            <person name="McGee K."/>
            <person name="Jones D.C."/>
            <person name="Wendel J.F."/>
            <person name="Stelly D.M."/>
            <person name="Grimwood J."/>
            <person name="Schmutz J."/>
        </authorList>
    </citation>
    <scope>NUCLEOTIDE SEQUENCE [LARGE SCALE GENOMIC DNA]</scope>
    <source>
        <strain evidence="3">cv. TM-1</strain>
    </source>
</reference>
<dbReference type="Gene3D" id="3.30.70.270">
    <property type="match status" value="1"/>
</dbReference>
<dbReference type="Proteomes" id="UP000818029">
    <property type="component" value="Chromosome D13"/>
</dbReference>
<dbReference type="GeneID" id="121224949"/>
<dbReference type="InterPro" id="IPR043128">
    <property type="entry name" value="Rev_trsase/Diguanyl_cyclase"/>
</dbReference>
<feature type="domain" description="Reverse transcriptase/retrotransposon-derived protein RNase H-like" evidence="2">
    <location>
        <begin position="96"/>
        <end position="153"/>
    </location>
</feature>
<evidence type="ECO:0000313" key="3">
    <source>
        <dbReference type="Proteomes" id="UP000818029"/>
    </source>
</evidence>
<evidence type="ECO:0000313" key="4">
    <source>
        <dbReference type="RefSeq" id="XP_040964535.1"/>
    </source>
</evidence>
<dbReference type="RefSeq" id="XP_040964535.1">
    <property type="nucleotide sequence ID" value="XM_041108601.1"/>
</dbReference>
<dbReference type="InterPro" id="IPR043502">
    <property type="entry name" value="DNA/RNA_pol_sf"/>
</dbReference>
<keyword evidence="1" id="KW-0511">Multifunctional enzyme</keyword>
<dbReference type="PANTHER" id="PTHR37984">
    <property type="entry name" value="PROTEIN CBG26694"/>
    <property type="match status" value="1"/>
</dbReference>
<accession>A0ABM3BBV5</accession>
<evidence type="ECO:0000256" key="1">
    <source>
        <dbReference type="ARBA" id="ARBA00023268"/>
    </source>
</evidence>
<dbReference type="SUPFAM" id="SSF56672">
    <property type="entry name" value="DNA/RNA polymerases"/>
    <property type="match status" value="1"/>
</dbReference>
<gene>
    <name evidence="4" type="primary">LOC121224949</name>
</gene>
<proteinExistence type="predicted"/>
<dbReference type="InterPro" id="IPR041577">
    <property type="entry name" value="RT_RNaseH_2"/>
</dbReference>
<sequence>MKDSTVRPEAHAPTRAYAIRVREGASTLDVIAVSADGIRVHPRKISAIMDWKPPRNVTEIRSFLGLAGYYRRFFKGLLMITSALTKLLQKELKFAWFDKCQWSFDQLKAMFTEALLLVQPEPDKEFFIFSNASLKGLGCVLMQEGKVVAYASH</sequence>